<comment type="caution">
    <text evidence="4">The sequence shown here is derived from an EMBL/GenBank/DDBJ whole genome shotgun (WGS) entry which is preliminary data.</text>
</comment>
<dbReference type="EMBL" id="JAGTTL010000035">
    <property type="protein sequence ID" value="KAK6294638.1"/>
    <property type="molecule type" value="Genomic_DNA"/>
</dbReference>
<evidence type="ECO:0000256" key="2">
    <source>
        <dbReference type="ARBA" id="ARBA00023180"/>
    </source>
</evidence>
<evidence type="ECO:0000313" key="4">
    <source>
        <dbReference type="EMBL" id="KAK6294638.1"/>
    </source>
</evidence>
<dbReference type="GO" id="GO:0007160">
    <property type="term" value="P:cell-matrix adhesion"/>
    <property type="evidence" value="ECO:0007669"/>
    <property type="project" value="TreeGrafter"/>
</dbReference>
<accession>A0AAN8KN03</accession>
<protein>
    <recommendedName>
        <fullName evidence="3">Stereocilin LRR domain-containing protein</fullName>
    </recommendedName>
</protein>
<organism evidence="4 5">
    <name type="scientific">Coregonus suidteri</name>
    <dbReference type="NCBI Taxonomy" id="861788"/>
    <lineage>
        <taxon>Eukaryota</taxon>
        <taxon>Metazoa</taxon>
        <taxon>Chordata</taxon>
        <taxon>Craniata</taxon>
        <taxon>Vertebrata</taxon>
        <taxon>Euteleostomi</taxon>
        <taxon>Actinopterygii</taxon>
        <taxon>Neopterygii</taxon>
        <taxon>Teleostei</taxon>
        <taxon>Protacanthopterygii</taxon>
        <taxon>Salmoniformes</taxon>
        <taxon>Salmonidae</taxon>
        <taxon>Coregoninae</taxon>
        <taxon>Coregonus</taxon>
    </lineage>
</organism>
<evidence type="ECO:0000256" key="1">
    <source>
        <dbReference type="ARBA" id="ARBA00022729"/>
    </source>
</evidence>
<reference evidence="4 5" key="1">
    <citation type="submission" date="2021-04" db="EMBL/GenBank/DDBJ databases">
        <authorList>
            <person name="De Guttry C."/>
            <person name="Zahm M."/>
            <person name="Klopp C."/>
            <person name="Cabau C."/>
            <person name="Louis A."/>
            <person name="Berthelot C."/>
            <person name="Parey E."/>
            <person name="Roest Crollius H."/>
            <person name="Montfort J."/>
            <person name="Robinson-Rechavi M."/>
            <person name="Bucao C."/>
            <person name="Bouchez O."/>
            <person name="Gislard M."/>
            <person name="Lluch J."/>
            <person name="Milhes M."/>
            <person name="Lampietro C."/>
            <person name="Lopez Roques C."/>
            <person name="Donnadieu C."/>
            <person name="Braasch I."/>
            <person name="Desvignes T."/>
            <person name="Postlethwait J."/>
            <person name="Bobe J."/>
            <person name="Wedekind C."/>
            <person name="Guiguen Y."/>
        </authorList>
    </citation>
    <scope>NUCLEOTIDE SEQUENCE [LARGE SCALE GENOMIC DNA]</scope>
    <source>
        <strain evidence="4">Cs_M1</strain>
        <tissue evidence="4">Blood</tissue>
    </source>
</reference>
<sequence>MFLAPESTLCSYPGPDCQSPPTVSFSRTLDAVENNPTALLRCDHDNLARLNDTLCADIITVGLQSSSTLYTFCSALSILNPTEVEQVWSNTCHVIQALLLPLLEDRSDCSGEIPDPPLPGPRVSRSLSLNQLLCNYGDWTDASYVDAGLVTLCSENDRQEFILAVCSNIQLMQALMNNNPNNSWLWNFCVNSSDGYMVSQFCRYETWTAETVDPTMVAVCWDQDKERLKTLLCQNLDFFKVVFSHVDNNWLQPNCTEAPTQPDINSLVAASCRYSEWHNVMEITIEMISMCIQNDDQGFVQEVCANATFLNKLLRNSATVWVGEYCTISLNSPPTNPPVVFSIPDWCNYDKWSKVLVDPSMVELCWQHDQMGFNKNVCCNMPLFEKLTLEPRNEWLVSVCVDKETKDILPQVCQYSDWNKPIVVDMTDLALCAELDSLNFTQKVCANTTVLQNLLANLDNTWLLAYCANHTGTGGGGGQEGGLMGFKPVEQCQYPSWAVTLPDAALLALCWDYDQANFVSSICTNTGLLSLFTKEPSSLWVGTLCATFTNYTKVNSQGKTNSTSTDSQPCLVRDIVRRLNWTCTADFSPACQPGSSQSQALQLLLRCGVEVLQPRLEGLLTTHMASVVDQATSVTVVLLVALEESQITSLRVTDNIRFSVLESVVLYLERETNFDNKRVLLQCFGKVLTSLMQTGRDQTSDGFFLIKEYFRIPLASLRAVLSAVDITTVRQILQYFSRNQGTLQLTDDYLGTMVSVLFQTHLVRDGSLFPELVPLLALVNPADIQSLPPLQTNLSVRETINSIIRSLSAEQRRAFGRWYSRALSSLNMTAGGPSFIRDTGNLIVYLPFHSFQHLSPAQLLNGMDVLLMNTLSPLQQQFVAESLIGTFRNLTAEQFRRLGNLMCLSDPKDLQVYRNTEAFSVIQDNIRTCVVQGLRNPSDLISSLFLNGSELQSPGSLPAGRVSQLAPFLPWLGVDFLQKLSQSQLSPALTALASVPFTPAQAGVIVDKLSLNNSLALPGQLQKLGSLVSGVKVETLRSLPSDTLLSSLPDIALHTPGLNHPQANTITTKLWGSPEVTGWLDKVEPLLPSTPLLSVLTRARLLLTNRTSAERQAWNTQQAKTLFKEAVKTMPNFSTEKFLALGSIARGVSCTALRQLFRYKPSFSSMRSILAFMKKQSVPLHTSLKKCIIEELYYFDFFSELLGELGSQIALALPVSTIKKFPADMMDTLRKMIVQDPHHFLLLPSTKQDILVDKMVQRLGMYTGEFTEDEFRSLGIMATYVVDEVFVQLVRSFFVESLEFLREFCYNSSKRDIVAQILQEPGTFGPVQNWTPETLNQVDRFIFFLPKEKLQQIPQALMTQGRIERLFLSQRQWESGAVGALCIQGWDQVEQTQLFERQQFVLQYFLGFLKVGRITPPALIPTCEKLHTTRPSAWSTDSLTGMSSAAFSCSLELFGQDPFFLPYQHKLLLQKTKEIYGAARSFSSSVITQLGRIASQLSVAELSVIRLSDLSTISALGAVNTWNSRQLAVLSSSVLNSTQVGPSQLDSSTLVAMGHILCGIKDSDMRSLNAVEFSKAVLWLGRLRLACSEEQQQALTGLLSHSLAFGPMSSWGPEVFIEVGALAAGLPDMAMSSLVKEQVEGLTPLAVSLIRADKFAVVFDPAQISMFSYEQAKAVTEAQRSLLSPVQLTAMSMVLTVWDDKPVDFRGSSSGLALCPSPHCHLLGLLMVLLVSAL</sequence>
<evidence type="ECO:0000259" key="3">
    <source>
        <dbReference type="Pfam" id="PF21058"/>
    </source>
</evidence>
<dbReference type="InterPro" id="IPR026664">
    <property type="entry name" value="Stereocilin-rel"/>
</dbReference>
<keyword evidence="1" id="KW-0732">Signal</keyword>
<dbReference type="PANTHER" id="PTHR23412:SF19">
    <property type="entry name" value="STEREOCILIN 1"/>
    <property type="match status" value="1"/>
</dbReference>
<proteinExistence type="predicted"/>
<name>A0AAN8KN03_9TELE</name>
<dbReference type="Proteomes" id="UP001356427">
    <property type="component" value="Unassembled WGS sequence"/>
</dbReference>
<dbReference type="GO" id="GO:0009986">
    <property type="term" value="C:cell surface"/>
    <property type="evidence" value="ECO:0007669"/>
    <property type="project" value="TreeGrafter"/>
</dbReference>
<feature type="domain" description="Stereocilin LRR" evidence="3">
    <location>
        <begin position="651"/>
        <end position="1045"/>
    </location>
</feature>
<keyword evidence="2" id="KW-0325">Glycoprotein</keyword>
<keyword evidence="5" id="KW-1185">Reference proteome</keyword>
<dbReference type="InterPro" id="IPR048992">
    <property type="entry name" value="Stereocilin_LRR"/>
</dbReference>
<evidence type="ECO:0000313" key="5">
    <source>
        <dbReference type="Proteomes" id="UP001356427"/>
    </source>
</evidence>
<dbReference type="PANTHER" id="PTHR23412">
    <property type="entry name" value="STEREOCILIN RELATED"/>
    <property type="match status" value="1"/>
</dbReference>
<dbReference type="Pfam" id="PF21058">
    <property type="entry name" value="Stereocilin"/>
    <property type="match status" value="1"/>
</dbReference>
<gene>
    <name evidence="4" type="ORF">J4Q44_G00354680</name>
</gene>